<dbReference type="EMBL" id="BONG01000084">
    <property type="protein sequence ID" value="GIF94163.1"/>
    <property type="molecule type" value="Genomic_DNA"/>
</dbReference>
<feature type="domain" description="CBM2" evidence="5">
    <location>
        <begin position="340"/>
        <end position="449"/>
    </location>
</feature>
<sequence length="449" mass="46301">MRRGVRTLLAVAASALAVVGGLVVASPPAVAATLTEVTNFGTNPSNLRMHLYVPDNIGTRPAVVVAVHYCTGTGPAFYSGTQFAQLADQYKFIVIYPSATRSGSCFDVSSSASLTHNGGSDSLGIVSMVRWVIQNRGGDADRVYATGASSGGMMTNVLLGAYPDVFKAGSSFMGVPFGCFATTDGSMWNSTCANGQLIKTAQQWGDQVRAAYPGYSGPRPRVQLFHGTDDTTLRYPNFGEAIKQWTNVHGLSQTPTFTDTPQSGWTRTRYGGSGVNVAVEGVSLAGVGHNLPLSGQALMAIQFFGLTSAPPSPSTTPSPSTPPSPSASPSTPPSPSVSPSPQPQGACRIGYTVNPWNTGLTANITITNTGSSTVNGWALAFTLPSGQAITSGWSATYSPTSGAVTARNLNYNGTLAPGASTTIGFNANHTGNTGKPSSFTLNGSTCTIA</sequence>
<keyword evidence="2" id="KW-0378">Hydrolase</keyword>
<evidence type="ECO:0000256" key="4">
    <source>
        <dbReference type="SAM" id="SignalP"/>
    </source>
</evidence>
<dbReference type="GO" id="GO:0005975">
    <property type="term" value="P:carbohydrate metabolic process"/>
    <property type="evidence" value="ECO:0007669"/>
    <property type="project" value="InterPro"/>
</dbReference>
<dbReference type="GO" id="GO:0030247">
    <property type="term" value="F:polysaccharide binding"/>
    <property type="evidence" value="ECO:0007669"/>
    <property type="project" value="UniProtKB-UniRule"/>
</dbReference>
<dbReference type="RefSeq" id="WP_191839156.1">
    <property type="nucleotide sequence ID" value="NZ_BAAALB010000006.1"/>
</dbReference>
<evidence type="ECO:0000256" key="1">
    <source>
        <dbReference type="ARBA" id="ARBA00022729"/>
    </source>
</evidence>
<dbReference type="PANTHER" id="PTHR43037">
    <property type="entry name" value="UNNAMED PRODUCT-RELATED"/>
    <property type="match status" value="1"/>
</dbReference>
<dbReference type="Pfam" id="PF10503">
    <property type="entry name" value="Esterase_PHB"/>
    <property type="match status" value="1"/>
</dbReference>
<dbReference type="Gene3D" id="3.40.50.1820">
    <property type="entry name" value="alpha/beta hydrolase"/>
    <property type="match status" value="1"/>
</dbReference>
<dbReference type="Gene3D" id="2.60.40.290">
    <property type="match status" value="1"/>
</dbReference>
<evidence type="ECO:0000313" key="6">
    <source>
        <dbReference type="EMBL" id="GIF94163.1"/>
    </source>
</evidence>
<dbReference type="SMART" id="SM00637">
    <property type="entry name" value="CBD_II"/>
    <property type="match status" value="1"/>
</dbReference>
<dbReference type="InterPro" id="IPR050955">
    <property type="entry name" value="Plant_Biomass_Hydrol_Est"/>
</dbReference>
<proteinExistence type="predicted"/>
<feature type="chain" id="PRO_5035157942" description="CBM2 domain-containing protein" evidence="4">
    <location>
        <begin position="32"/>
        <end position="449"/>
    </location>
</feature>
<evidence type="ECO:0000256" key="3">
    <source>
        <dbReference type="SAM" id="MobiDB-lite"/>
    </source>
</evidence>
<dbReference type="PANTHER" id="PTHR43037:SF5">
    <property type="entry name" value="FERULOYL ESTERASE"/>
    <property type="match status" value="1"/>
</dbReference>
<dbReference type="Proteomes" id="UP000619293">
    <property type="component" value="Unassembled WGS sequence"/>
</dbReference>
<dbReference type="InterPro" id="IPR010126">
    <property type="entry name" value="Esterase_phb"/>
</dbReference>
<dbReference type="InterPro" id="IPR029058">
    <property type="entry name" value="AB_hydrolase_fold"/>
</dbReference>
<accession>A0A8J3K7T1</accession>
<evidence type="ECO:0000313" key="7">
    <source>
        <dbReference type="Proteomes" id="UP000619293"/>
    </source>
</evidence>
<dbReference type="PROSITE" id="PS51173">
    <property type="entry name" value="CBM2"/>
    <property type="match status" value="1"/>
</dbReference>
<dbReference type="GO" id="GO:0004553">
    <property type="term" value="F:hydrolase activity, hydrolyzing O-glycosyl compounds"/>
    <property type="evidence" value="ECO:0007669"/>
    <property type="project" value="InterPro"/>
</dbReference>
<protein>
    <recommendedName>
        <fullName evidence="5">CBM2 domain-containing protein</fullName>
    </recommendedName>
</protein>
<comment type="caution">
    <text evidence="6">The sequence shown here is derived from an EMBL/GenBank/DDBJ whole genome shotgun (WGS) entry which is preliminary data.</text>
</comment>
<gene>
    <name evidence="6" type="ORF">Cch02nite_76070</name>
</gene>
<dbReference type="GO" id="GO:0005576">
    <property type="term" value="C:extracellular region"/>
    <property type="evidence" value="ECO:0007669"/>
    <property type="project" value="InterPro"/>
</dbReference>
<keyword evidence="1 4" id="KW-0732">Signal</keyword>
<dbReference type="SUPFAM" id="SSF53474">
    <property type="entry name" value="alpha/beta-Hydrolases"/>
    <property type="match status" value="2"/>
</dbReference>
<organism evidence="6 7">
    <name type="scientific">Catellatospora chokoriensis</name>
    <dbReference type="NCBI Taxonomy" id="310353"/>
    <lineage>
        <taxon>Bacteria</taxon>
        <taxon>Bacillati</taxon>
        <taxon>Actinomycetota</taxon>
        <taxon>Actinomycetes</taxon>
        <taxon>Micromonosporales</taxon>
        <taxon>Micromonosporaceae</taxon>
        <taxon>Catellatospora</taxon>
    </lineage>
</organism>
<dbReference type="NCBIfam" id="TIGR01840">
    <property type="entry name" value="esterase_phb"/>
    <property type="match status" value="1"/>
</dbReference>
<dbReference type="AlphaFoldDB" id="A0A8J3K7T1"/>
<keyword evidence="7" id="KW-1185">Reference proteome</keyword>
<dbReference type="InterPro" id="IPR008965">
    <property type="entry name" value="CBM2/CBM3_carb-bd_dom_sf"/>
</dbReference>
<evidence type="ECO:0000256" key="2">
    <source>
        <dbReference type="ARBA" id="ARBA00022801"/>
    </source>
</evidence>
<dbReference type="InterPro" id="IPR001919">
    <property type="entry name" value="CBD2"/>
</dbReference>
<evidence type="ECO:0000259" key="5">
    <source>
        <dbReference type="PROSITE" id="PS51173"/>
    </source>
</evidence>
<feature type="compositionally biased region" description="Pro residues" evidence="3">
    <location>
        <begin position="310"/>
        <end position="342"/>
    </location>
</feature>
<dbReference type="InterPro" id="IPR012291">
    <property type="entry name" value="CBM2_carb-bd_dom_sf"/>
</dbReference>
<dbReference type="Pfam" id="PF00553">
    <property type="entry name" value="CBM_2"/>
    <property type="match status" value="1"/>
</dbReference>
<feature type="signal peptide" evidence="4">
    <location>
        <begin position="1"/>
        <end position="31"/>
    </location>
</feature>
<name>A0A8J3K7T1_9ACTN</name>
<feature type="region of interest" description="Disordered" evidence="3">
    <location>
        <begin position="309"/>
        <end position="347"/>
    </location>
</feature>
<dbReference type="SUPFAM" id="SSF49384">
    <property type="entry name" value="Carbohydrate-binding domain"/>
    <property type="match status" value="1"/>
</dbReference>
<reference evidence="6 7" key="1">
    <citation type="submission" date="2021-01" db="EMBL/GenBank/DDBJ databases">
        <title>Whole genome shotgun sequence of Catellatospora chokoriensis NBRC 107358.</title>
        <authorList>
            <person name="Komaki H."/>
            <person name="Tamura T."/>
        </authorList>
    </citation>
    <scope>NUCLEOTIDE SEQUENCE [LARGE SCALE GENOMIC DNA]</scope>
    <source>
        <strain evidence="6 7">NBRC 107358</strain>
    </source>
</reference>